<dbReference type="AlphaFoldDB" id="A0A6C0CGU2"/>
<organism evidence="1">
    <name type="scientific">viral metagenome</name>
    <dbReference type="NCBI Taxonomy" id="1070528"/>
    <lineage>
        <taxon>unclassified sequences</taxon>
        <taxon>metagenomes</taxon>
        <taxon>organismal metagenomes</taxon>
    </lineage>
</organism>
<evidence type="ECO:0008006" key="2">
    <source>
        <dbReference type="Google" id="ProtNLM"/>
    </source>
</evidence>
<dbReference type="Gene3D" id="3.40.50.300">
    <property type="entry name" value="P-loop containing nucleotide triphosphate hydrolases"/>
    <property type="match status" value="2"/>
</dbReference>
<evidence type="ECO:0000313" key="1">
    <source>
        <dbReference type="EMBL" id="QHT03382.1"/>
    </source>
</evidence>
<sequence>MDPPQQDGEFHKLTPEQADAVREYMKRVFPPSGQNFQWLQAEKGVGKTHVASEIAKKLYEEYGIRPLIICLPGLFEHWKRFMDGLGIPVWDMISWHSLAGRISKKGGVPVGKINHKYLVREAEAMGPFHVTEEFINICRQGCFLIFDESQKIKNTTAAMHWAAHALVASAIAEVPDKCCGLQVSAGILSKDTSYECLYRMLNLCGHHTDMYKYDQRFGYRWVDYGLGTAYNYACLMDANKTNEIFSRKLGCSMEFRDLNLRYRIQDKKQIPDILKWLWEELMINHWAISVDSIVFQHEVVRRNAFYILPAEEAEICIAAILGLKRANIIDKDGVNAQAARGNMALIQSAMMKLAHSKIGILIRKTKELLRANPTAKVMLGIPFKADQEYVAEELKIYSPLILNGDVPHNETITFVGPTGDKVTGNHRDEIVAKFNTPSVKHRLLICTPEVGGVGLSMHDHVEPNEEQMKALPMFKTPEEALFPRFLLAISGYNFDAMDQLFGRITRHGMRSPATVIAVYAKNAPLESVLVNTMIKSGVAKGSLLDKTRIFPNEYNIWIENETEDDAPLREMLEKMRAMSAEQLKLAKKTV</sequence>
<dbReference type="SUPFAM" id="SSF52540">
    <property type="entry name" value="P-loop containing nucleoside triphosphate hydrolases"/>
    <property type="match status" value="2"/>
</dbReference>
<dbReference type="InterPro" id="IPR027417">
    <property type="entry name" value="P-loop_NTPase"/>
</dbReference>
<proteinExistence type="predicted"/>
<name>A0A6C0CGU2_9ZZZZ</name>
<reference evidence="1" key="1">
    <citation type="journal article" date="2020" name="Nature">
        <title>Giant virus diversity and host interactions through global metagenomics.</title>
        <authorList>
            <person name="Schulz F."/>
            <person name="Roux S."/>
            <person name="Paez-Espino D."/>
            <person name="Jungbluth S."/>
            <person name="Walsh D.A."/>
            <person name="Denef V.J."/>
            <person name="McMahon K.D."/>
            <person name="Konstantinidis K.T."/>
            <person name="Eloe-Fadrosh E.A."/>
            <person name="Kyrpides N.C."/>
            <person name="Woyke T."/>
        </authorList>
    </citation>
    <scope>NUCLEOTIDE SEQUENCE</scope>
    <source>
        <strain evidence="1">GVMAG-M-3300021079-18</strain>
    </source>
</reference>
<dbReference type="EMBL" id="MN739411">
    <property type="protein sequence ID" value="QHT03382.1"/>
    <property type="molecule type" value="Genomic_DNA"/>
</dbReference>
<protein>
    <recommendedName>
        <fullName evidence="2">Helicase ATP-binding domain-containing protein</fullName>
    </recommendedName>
</protein>
<accession>A0A6C0CGU2</accession>